<dbReference type="InterPro" id="IPR035897">
    <property type="entry name" value="Toll_tir_struct_dom_sf"/>
</dbReference>
<evidence type="ECO:0000313" key="2">
    <source>
        <dbReference type="Proteomes" id="UP001476798"/>
    </source>
</evidence>
<dbReference type="EMBL" id="JAHRIO010091149">
    <property type="protein sequence ID" value="MEQ2188506.1"/>
    <property type="molecule type" value="Genomic_DNA"/>
</dbReference>
<reference evidence="1 2" key="1">
    <citation type="submission" date="2021-06" db="EMBL/GenBank/DDBJ databases">
        <authorList>
            <person name="Palmer J.M."/>
        </authorList>
    </citation>
    <scope>NUCLEOTIDE SEQUENCE [LARGE SCALE GENOMIC DNA]</scope>
    <source>
        <strain evidence="1 2">GA_2019</strain>
        <tissue evidence="1">Muscle</tissue>
    </source>
</reference>
<comment type="caution">
    <text evidence="1">The sequence shown here is derived from an EMBL/GenBank/DDBJ whole genome shotgun (WGS) entry which is preliminary data.</text>
</comment>
<accession>A0ABV0PYB5</accession>
<dbReference type="Proteomes" id="UP001476798">
    <property type="component" value="Unassembled WGS sequence"/>
</dbReference>
<keyword evidence="2" id="KW-1185">Reference proteome</keyword>
<dbReference type="Gene3D" id="3.40.50.10140">
    <property type="entry name" value="Toll/interleukin-1 receptor homology (TIR) domain"/>
    <property type="match status" value="1"/>
</dbReference>
<proteinExistence type="predicted"/>
<gene>
    <name evidence="1" type="ORF">GOODEAATRI_015812</name>
</gene>
<name>A0ABV0PYB5_9TELE</name>
<sequence length="85" mass="9353">MTAPTLTVFEVKGTGKIPPSWKDAIISVIPKEDGKLYDAYVSVGQSAMLSLDGVACFALQILPKELEQKHGYYMYIRGRDDCPGE</sequence>
<dbReference type="PRINTS" id="PR01537">
    <property type="entry name" value="INTRLKN1R1F"/>
</dbReference>
<feature type="non-terminal residue" evidence="1">
    <location>
        <position position="85"/>
    </location>
</feature>
<organism evidence="1 2">
    <name type="scientific">Goodea atripinnis</name>
    <dbReference type="NCBI Taxonomy" id="208336"/>
    <lineage>
        <taxon>Eukaryota</taxon>
        <taxon>Metazoa</taxon>
        <taxon>Chordata</taxon>
        <taxon>Craniata</taxon>
        <taxon>Vertebrata</taxon>
        <taxon>Euteleostomi</taxon>
        <taxon>Actinopterygii</taxon>
        <taxon>Neopterygii</taxon>
        <taxon>Teleostei</taxon>
        <taxon>Neoteleostei</taxon>
        <taxon>Acanthomorphata</taxon>
        <taxon>Ovalentaria</taxon>
        <taxon>Atherinomorphae</taxon>
        <taxon>Cyprinodontiformes</taxon>
        <taxon>Goodeidae</taxon>
        <taxon>Goodea</taxon>
    </lineage>
</organism>
<evidence type="ECO:0000313" key="1">
    <source>
        <dbReference type="EMBL" id="MEQ2188506.1"/>
    </source>
</evidence>
<protein>
    <submittedName>
        <fullName evidence="1">Uncharacterized protein</fullName>
    </submittedName>
</protein>